<feature type="compositionally biased region" description="Basic and acidic residues" evidence="1">
    <location>
        <begin position="187"/>
        <end position="218"/>
    </location>
</feature>
<organism evidence="2 3">
    <name type="scientific">Oryzias latipes</name>
    <name type="common">Japanese rice fish</name>
    <name type="synonym">Japanese killifish</name>
    <dbReference type="NCBI Taxonomy" id="8090"/>
    <lineage>
        <taxon>Eukaryota</taxon>
        <taxon>Metazoa</taxon>
        <taxon>Chordata</taxon>
        <taxon>Craniata</taxon>
        <taxon>Vertebrata</taxon>
        <taxon>Euteleostomi</taxon>
        <taxon>Actinopterygii</taxon>
        <taxon>Neopterygii</taxon>
        <taxon>Teleostei</taxon>
        <taxon>Neoteleostei</taxon>
        <taxon>Acanthomorphata</taxon>
        <taxon>Ovalentaria</taxon>
        <taxon>Atherinomorphae</taxon>
        <taxon>Beloniformes</taxon>
        <taxon>Adrianichthyidae</taxon>
        <taxon>Oryziinae</taxon>
        <taxon>Oryzias</taxon>
    </lineage>
</organism>
<evidence type="ECO:0000256" key="1">
    <source>
        <dbReference type="SAM" id="MobiDB-lite"/>
    </source>
</evidence>
<reference evidence="2" key="3">
    <citation type="submission" date="2025-09" db="UniProtKB">
        <authorList>
            <consortium name="Ensembl"/>
        </authorList>
    </citation>
    <scope>IDENTIFICATION</scope>
    <source>
        <strain evidence="2">Hd-rR</strain>
    </source>
</reference>
<protein>
    <submittedName>
        <fullName evidence="2">Uncharacterized protein</fullName>
    </submittedName>
</protein>
<evidence type="ECO:0000313" key="3">
    <source>
        <dbReference type="Proteomes" id="UP000001038"/>
    </source>
</evidence>
<dbReference type="Ensembl" id="ENSORLT00000041809.1">
    <property type="protein sequence ID" value="ENSORLP00000036309.1"/>
    <property type="gene ID" value="ENSORLG00000027313.1"/>
</dbReference>
<sequence>MKFWMTDEGSREQKRHLDEQLSQQENSEKENRAKLFRLQAETEEKHNRWLLCQQNCDALQKQLFSQEQKEKQFNQKYSTAVQEVADLIKDLNEIQDEKRELTKERDLSRESHHAALTKMKADYEKQLGTKTRDMREELREEAELRLEKEKEKNQMLLQQCRQETSQLQQKFTEKSLEVQDLQEELRRERRRQKEEQAQEEERKRREEESHQQEARELTQAKAELQQASEKNAELIEEVRFLQETVRRECEEREELTAALCQAQQELFGQRSVASHPGSPKHVPDGVDRQPPSGHKRFDLQPQVRVPVPLTHSPTNPNTFRPSSADPEKDRGLGPDKERATRRVEARGRWVVLGGDERLEPVLPHVKVRTSMGEVKDKSNLRGRRK</sequence>
<reference evidence="2 3" key="1">
    <citation type="journal article" date="2007" name="Nature">
        <title>The medaka draft genome and insights into vertebrate genome evolution.</title>
        <authorList>
            <person name="Kasahara M."/>
            <person name="Naruse K."/>
            <person name="Sasaki S."/>
            <person name="Nakatani Y."/>
            <person name="Qu W."/>
            <person name="Ahsan B."/>
            <person name="Yamada T."/>
            <person name="Nagayasu Y."/>
            <person name="Doi K."/>
            <person name="Kasai Y."/>
            <person name="Jindo T."/>
            <person name="Kobayashi D."/>
            <person name="Shimada A."/>
            <person name="Toyoda A."/>
            <person name="Kuroki Y."/>
            <person name="Fujiyama A."/>
            <person name="Sasaki T."/>
            <person name="Shimizu A."/>
            <person name="Asakawa S."/>
            <person name="Shimizu N."/>
            <person name="Hashimoto S."/>
            <person name="Yang J."/>
            <person name="Lee Y."/>
            <person name="Matsushima K."/>
            <person name="Sugano S."/>
            <person name="Sakaizumi M."/>
            <person name="Narita T."/>
            <person name="Ohishi K."/>
            <person name="Haga S."/>
            <person name="Ohta F."/>
            <person name="Nomoto H."/>
            <person name="Nogata K."/>
            <person name="Morishita T."/>
            <person name="Endo T."/>
            <person name="Shin-I T."/>
            <person name="Takeda H."/>
            <person name="Morishita S."/>
            <person name="Kohara Y."/>
        </authorList>
    </citation>
    <scope>NUCLEOTIDE SEQUENCE [LARGE SCALE GENOMIC DNA]</scope>
    <source>
        <strain evidence="2 3">Hd-rR</strain>
    </source>
</reference>
<dbReference type="Proteomes" id="UP000001038">
    <property type="component" value="Chromosome 13"/>
</dbReference>
<evidence type="ECO:0000313" key="2">
    <source>
        <dbReference type="Ensembl" id="ENSORLP00000036309.1"/>
    </source>
</evidence>
<feature type="compositionally biased region" description="Basic and acidic residues" evidence="1">
    <location>
        <begin position="8"/>
        <end position="19"/>
    </location>
</feature>
<dbReference type="STRING" id="8090.ENSORLP00000036309"/>
<accession>A0A3B3HWU9</accession>
<reference evidence="2" key="2">
    <citation type="submission" date="2025-08" db="UniProtKB">
        <authorList>
            <consortium name="Ensembl"/>
        </authorList>
    </citation>
    <scope>IDENTIFICATION</scope>
    <source>
        <strain evidence="2">Hd-rR</strain>
    </source>
</reference>
<feature type="region of interest" description="Disordered" evidence="1">
    <location>
        <begin position="187"/>
        <end position="225"/>
    </location>
</feature>
<dbReference type="InParanoid" id="A0A3B3HWU9"/>
<feature type="region of interest" description="Disordered" evidence="1">
    <location>
        <begin position="100"/>
        <end position="139"/>
    </location>
</feature>
<feature type="compositionally biased region" description="Basic and acidic residues" evidence="1">
    <location>
        <begin position="325"/>
        <end position="343"/>
    </location>
</feature>
<dbReference type="Bgee" id="ENSORLG00000027313">
    <property type="expression patterns" value="Expressed in mesonephros and 4 other cell types or tissues"/>
</dbReference>
<dbReference type="GeneTree" id="ENSGT01120000271951"/>
<name>A0A3B3HWU9_ORYLA</name>
<feature type="region of interest" description="Disordered" evidence="1">
    <location>
        <begin position="1"/>
        <end position="31"/>
    </location>
</feature>
<proteinExistence type="predicted"/>
<dbReference type="AlphaFoldDB" id="A0A3B3HWU9"/>
<feature type="compositionally biased region" description="Polar residues" evidence="1">
    <location>
        <begin position="311"/>
        <end position="321"/>
    </location>
</feature>
<keyword evidence="3" id="KW-1185">Reference proteome</keyword>
<feature type="region of interest" description="Disordered" evidence="1">
    <location>
        <begin position="269"/>
        <end position="343"/>
    </location>
</feature>